<dbReference type="Pfam" id="PF00005">
    <property type="entry name" value="ABC_tran"/>
    <property type="match status" value="2"/>
</dbReference>
<evidence type="ECO:0000256" key="3">
    <source>
        <dbReference type="SAM" id="MobiDB-lite"/>
    </source>
</evidence>
<evidence type="ECO:0000256" key="1">
    <source>
        <dbReference type="ARBA" id="ARBA00022741"/>
    </source>
</evidence>
<keyword evidence="1" id="KW-0547">Nucleotide-binding</keyword>
<feature type="domain" description="ABC transporter" evidence="4">
    <location>
        <begin position="265"/>
        <end position="488"/>
    </location>
</feature>
<dbReference type="Proteomes" id="UP000505077">
    <property type="component" value="Unassembled WGS sequence"/>
</dbReference>
<gene>
    <name evidence="5" type="primary">modF</name>
    <name evidence="5" type="ORF">ZNDK_1089</name>
</gene>
<evidence type="ECO:0000313" key="5">
    <source>
        <dbReference type="EMBL" id="GFH63318.1"/>
    </source>
</evidence>
<reference evidence="5 6" key="1">
    <citation type="journal article" date="2020" name="ISME J.">
        <title>Parallel Reductive Genome Evolution in Desulfovibrio Ectosymbionts Independently Acquired by Trichonympha Protists in the Termite Gut.</title>
        <authorList>
            <person name="Takeuchi M."/>
            <person name="Kuwahara H."/>
            <person name="Murakami T."/>
            <person name="Takahashi K."/>
            <person name="Kajitani R."/>
            <person name="Toyoda A."/>
            <person name="Itoh T."/>
            <person name="Ohkuma M."/>
            <person name="Hongoh Y."/>
        </authorList>
    </citation>
    <scope>NUCLEOTIDE SEQUENCE [LARGE SCALE GENOMIC DNA]</scope>
    <source>
        <strain evidence="5">ZnDsv-02</strain>
    </source>
</reference>
<dbReference type="PROSITE" id="PS50893">
    <property type="entry name" value="ABC_TRANSPORTER_2"/>
    <property type="match status" value="2"/>
</dbReference>
<dbReference type="EMBL" id="BLLL01000012">
    <property type="protein sequence ID" value="GFH63318.1"/>
    <property type="molecule type" value="Genomic_DNA"/>
</dbReference>
<dbReference type="AlphaFoldDB" id="A0A6L2R6U5"/>
<dbReference type="PANTHER" id="PTHR43158">
    <property type="entry name" value="SKFA PEPTIDE EXPORT ATP-BINDING PROTEIN SKFE"/>
    <property type="match status" value="1"/>
</dbReference>
<dbReference type="SMART" id="SM00382">
    <property type="entry name" value="AAA"/>
    <property type="match status" value="2"/>
</dbReference>
<feature type="region of interest" description="Disordered" evidence="3">
    <location>
        <begin position="235"/>
        <end position="258"/>
    </location>
</feature>
<sequence>MSEISLVTVDNVSLCLPGVALPVLRDIAWRIERGRHCALTGGNGAGKSTLLRLLRGDVWPATGTVCWHTEEGAETSRLAGRTMTALVSPAQQEQYQRQAWDITGRELLLTAFDDTPLLSPQSCRRSAKSAQHATVEEMAARLRGVPLLERRLSTFSQGQLRLLLLGRALLRKPPLLLLDECAEGLDAANARRFFTALEDCSTSCTVVMTTHRQKGIPAWCARRLHINKGRLSEQAAPAHALPRDRRQQPLPPSPPARQPAAGALFALEHVTVFVNRKKVLRDICWSMHEGENWQITGANGSGKSTLLRLLAGDEFAADGGKFTRAFPNTLADIRKRVRLVSDLSQALYAYPLNALELVCSGFDNTVGIYREYTARERAQALQTMDELCCAALAERSIRLLSTGQIRRLFLARALIDAPRVLLLDEPCAGLDRAGRERYLDMLDELADRGIQLVFVSHHKEDAPLCINRRARMKNGRLTDDSDSARARPQ</sequence>
<proteinExistence type="predicted"/>
<dbReference type="InterPro" id="IPR027417">
    <property type="entry name" value="P-loop_NTPase"/>
</dbReference>
<evidence type="ECO:0000313" key="6">
    <source>
        <dbReference type="Proteomes" id="UP000505077"/>
    </source>
</evidence>
<comment type="caution">
    <text evidence="5">The sequence shown here is derived from an EMBL/GenBank/DDBJ whole genome shotgun (WGS) entry which is preliminary data.</text>
</comment>
<feature type="domain" description="ABC transporter" evidence="4">
    <location>
        <begin position="7"/>
        <end position="253"/>
    </location>
</feature>
<dbReference type="GO" id="GO:0016887">
    <property type="term" value="F:ATP hydrolysis activity"/>
    <property type="evidence" value="ECO:0007669"/>
    <property type="project" value="InterPro"/>
</dbReference>
<protein>
    <submittedName>
        <fullName evidence="5">Putative Mo2+ ABC transporter ATP-binding protein</fullName>
    </submittedName>
</protein>
<dbReference type="SUPFAM" id="SSF52540">
    <property type="entry name" value="P-loop containing nucleoside triphosphate hydrolases"/>
    <property type="match status" value="2"/>
</dbReference>
<organism evidence="5 6">
    <name type="scientific">Candidatus Desulfovibrio kirbyi</name>
    <dbReference type="NCBI Taxonomy" id="2696086"/>
    <lineage>
        <taxon>Bacteria</taxon>
        <taxon>Pseudomonadati</taxon>
        <taxon>Thermodesulfobacteriota</taxon>
        <taxon>Desulfovibrionia</taxon>
        <taxon>Desulfovibrionales</taxon>
        <taxon>Desulfovibrionaceae</taxon>
        <taxon>Desulfovibrio</taxon>
    </lineage>
</organism>
<dbReference type="GO" id="GO:0005524">
    <property type="term" value="F:ATP binding"/>
    <property type="evidence" value="ECO:0007669"/>
    <property type="project" value="UniProtKB-KW"/>
</dbReference>
<dbReference type="InterPro" id="IPR003593">
    <property type="entry name" value="AAA+_ATPase"/>
</dbReference>
<dbReference type="InterPro" id="IPR003439">
    <property type="entry name" value="ABC_transporter-like_ATP-bd"/>
</dbReference>
<evidence type="ECO:0000259" key="4">
    <source>
        <dbReference type="PROSITE" id="PS50893"/>
    </source>
</evidence>
<name>A0A6L2R6U5_9BACT</name>
<evidence type="ECO:0000256" key="2">
    <source>
        <dbReference type="ARBA" id="ARBA00022840"/>
    </source>
</evidence>
<accession>A0A6L2R6U5</accession>
<dbReference type="PROSITE" id="PS00211">
    <property type="entry name" value="ABC_TRANSPORTER_1"/>
    <property type="match status" value="1"/>
</dbReference>
<keyword evidence="2 5" id="KW-0067">ATP-binding</keyword>
<dbReference type="PANTHER" id="PTHR43158:SF2">
    <property type="entry name" value="SKFA PEPTIDE EXPORT ATP-BINDING PROTEIN SKFE"/>
    <property type="match status" value="1"/>
</dbReference>
<dbReference type="InterPro" id="IPR017871">
    <property type="entry name" value="ABC_transporter-like_CS"/>
</dbReference>
<dbReference type="Gene3D" id="3.40.50.300">
    <property type="entry name" value="P-loop containing nucleotide triphosphate hydrolases"/>
    <property type="match status" value="2"/>
</dbReference>